<keyword evidence="4" id="KW-1185">Reference proteome</keyword>
<gene>
    <name evidence="3" type="ORF">PROFUN_09800</name>
</gene>
<dbReference type="Proteomes" id="UP000241769">
    <property type="component" value="Unassembled WGS sequence"/>
</dbReference>
<dbReference type="InParanoid" id="A0A2P6NGQ7"/>
<dbReference type="AlphaFoldDB" id="A0A2P6NGQ7"/>
<comment type="caution">
    <text evidence="3">The sequence shown here is derived from an EMBL/GenBank/DDBJ whole genome shotgun (WGS) entry which is preliminary data.</text>
</comment>
<feature type="transmembrane region" description="Helical" evidence="1">
    <location>
        <begin position="122"/>
        <end position="144"/>
    </location>
</feature>
<feature type="transmembrane region" description="Helical" evidence="1">
    <location>
        <begin position="88"/>
        <end position="110"/>
    </location>
</feature>
<feature type="transmembrane region" description="Helical" evidence="1">
    <location>
        <begin position="225"/>
        <end position="248"/>
    </location>
</feature>
<evidence type="ECO:0008006" key="5">
    <source>
        <dbReference type="Google" id="ProtNLM"/>
    </source>
</evidence>
<keyword evidence="2" id="KW-0732">Signal</keyword>
<feature type="chain" id="PRO_5015119572" description="THH1/TOM1/TOM3 domain-containing protein" evidence="2">
    <location>
        <begin position="20"/>
        <end position="404"/>
    </location>
</feature>
<evidence type="ECO:0000256" key="1">
    <source>
        <dbReference type="SAM" id="Phobius"/>
    </source>
</evidence>
<reference evidence="3 4" key="1">
    <citation type="journal article" date="2018" name="Genome Biol. Evol.">
        <title>Multiple Roots of Fruiting Body Formation in Amoebozoa.</title>
        <authorList>
            <person name="Hillmann F."/>
            <person name="Forbes G."/>
            <person name="Novohradska S."/>
            <person name="Ferling I."/>
            <person name="Riege K."/>
            <person name="Groth M."/>
            <person name="Westermann M."/>
            <person name="Marz M."/>
            <person name="Spaller T."/>
            <person name="Winckler T."/>
            <person name="Schaap P."/>
            <person name="Glockner G."/>
        </authorList>
    </citation>
    <scope>NUCLEOTIDE SEQUENCE [LARGE SCALE GENOMIC DNA]</scope>
    <source>
        <strain evidence="3 4">Jena</strain>
    </source>
</reference>
<evidence type="ECO:0000313" key="3">
    <source>
        <dbReference type="EMBL" id="PRP83121.1"/>
    </source>
</evidence>
<keyword evidence="1" id="KW-0812">Transmembrane</keyword>
<protein>
    <recommendedName>
        <fullName evidence="5">THH1/TOM1/TOM3 domain-containing protein</fullName>
    </recommendedName>
</protein>
<feature type="transmembrane region" description="Helical" evidence="1">
    <location>
        <begin position="260"/>
        <end position="281"/>
    </location>
</feature>
<dbReference type="EMBL" id="MDYQ01000089">
    <property type="protein sequence ID" value="PRP83121.1"/>
    <property type="molecule type" value="Genomic_DNA"/>
</dbReference>
<accession>A0A2P6NGQ7</accession>
<feature type="signal peptide" evidence="2">
    <location>
        <begin position="1"/>
        <end position="19"/>
    </location>
</feature>
<keyword evidence="1" id="KW-0472">Membrane</keyword>
<evidence type="ECO:0000313" key="4">
    <source>
        <dbReference type="Proteomes" id="UP000241769"/>
    </source>
</evidence>
<feature type="transmembrane region" description="Helical" evidence="1">
    <location>
        <begin position="339"/>
        <end position="358"/>
    </location>
</feature>
<name>A0A2P6NGQ7_9EUKA</name>
<proteinExistence type="predicted"/>
<sequence length="404" mass="45061">MRYQLTSLLLLALALAAHAQNASKPLPSCLKLKTGCSGLGVCQDNGACRCYPGFTFPTLNINGTATRSRVYCNGTVLDGGSYMRPLVAVLRSEISVLNLILFALITYRLILDFRLYGRRRHIITKVSLGFIAVATLLLFINNVLDYWGVYGVMPPLAFFTFHAIIEWLLVGVFCAIVLHWVNIYNSTVKSIRRQEMIMKINSNYAQTVSVEDVVQSVTFLKIFRLPYIAITGITLCITIARLFAIPLVTSVEGYGGFYRFFNAWFLILWFLFGVAFAIYGYRLQRVMPPASSHKIQRVTGKLCLMALICTINALCMILLDNYTPVFPSLSGNVGLITRNYITFNTRTLVAAVVLDIHMPFSKMRYWLNGSLFSSHTTDGSGGGTEVAQIEMTVNNPKQGEEEAV</sequence>
<feature type="transmembrane region" description="Helical" evidence="1">
    <location>
        <begin position="302"/>
        <end position="319"/>
    </location>
</feature>
<evidence type="ECO:0000256" key="2">
    <source>
        <dbReference type="SAM" id="SignalP"/>
    </source>
</evidence>
<organism evidence="3 4">
    <name type="scientific">Planoprotostelium fungivorum</name>
    <dbReference type="NCBI Taxonomy" id="1890364"/>
    <lineage>
        <taxon>Eukaryota</taxon>
        <taxon>Amoebozoa</taxon>
        <taxon>Evosea</taxon>
        <taxon>Variosea</taxon>
        <taxon>Cavosteliida</taxon>
        <taxon>Cavosteliaceae</taxon>
        <taxon>Planoprotostelium</taxon>
    </lineage>
</organism>
<keyword evidence="1" id="KW-1133">Transmembrane helix</keyword>
<feature type="transmembrane region" description="Helical" evidence="1">
    <location>
        <begin position="156"/>
        <end position="183"/>
    </location>
</feature>